<dbReference type="EMBL" id="CAJVPY010018424">
    <property type="protein sequence ID" value="CAG8766974.1"/>
    <property type="molecule type" value="Genomic_DNA"/>
</dbReference>
<evidence type="ECO:0000313" key="1">
    <source>
        <dbReference type="EMBL" id="CAG8766974.1"/>
    </source>
</evidence>
<accession>A0A9N9NSK2</accession>
<keyword evidence="2" id="KW-1185">Reference proteome</keyword>
<name>A0A9N9NSK2_9GLOM</name>
<dbReference type="AlphaFoldDB" id="A0A9N9NSK2"/>
<reference evidence="1" key="1">
    <citation type="submission" date="2021-06" db="EMBL/GenBank/DDBJ databases">
        <authorList>
            <person name="Kallberg Y."/>
            <person name="Tangrot J."/>
            <person name="Rosling A."/>
        </authorList>
    </citation>
    <scope>NUCLEOTIDE SEQUENCE</scope>
    <source>
        <strain evidence="1">MA453B</strain>
    </source>
</reference>
<evidence type="ECO:0000313" key="2">
    <source>
        <dbReference type="Proteomes" id="UP000789405"/>
    </source>
</evidence>
<protein>
    <submittedName>
        <fullName evidence="1">5050_t:CDS:1</fullName>
    </submittedName>
</protein>
<gene>
    <name evidence="1" type="ORF">DERYTH_LOCUS18321</name>
</gene>
<proteinExistence type="predicted"/>
<comment type="caution">
    <text evidence="1">The sequence shown here is derived from an EMBL/GenBank/DDBJ whole genome shotgun (WGS) entry which is preliminary data.</text>
</comment>
<sequence>MAQHSKASKTFEAEAGASDISNIDFDTLLERKSQSETGLTSILESETIRSLLSMMSLDNENIDTGDKEYLESKSSIKKGKKELEKKQKKFKLKQKMIIIL</sequence>
<organism evidence="1 2">
    <name type="scientific">Dentiscutata erythropus</name>
    <dbReference type="NCBI Taxonomy" id="1348616"/>
    <lineage>
        <taxon>Eukaryota</taxon>
        <taxon>Fungi</taxon>
        <taxon>Fungi incertae sedis</taxon>
        <taxon>Mucoromycota</taxon>
        <taxon>Glomeromycotina</taxon>
        <taxon>Glomeromycetes</taxon>
        <taxon>Diversisporales</taxon>
        <taxon>Gigasporaceae</taxon>
        <taxon>Dentiscutata</taxon>
    </lineage>
</organism>
<dbReference type="Proteomes" id="UP000789405">
    <property type="component" value="Unassembled WGS sequence"/>
</dbReference>